<proteinExistence type="predicted"/>
<protein>
    <submittedName>
        <fullName evidence="1">Uncharacterized protein</fullName>
    </submittedName>
</protein>
<gene>
    <name evidence="1" type="ORF">TMSB3V08_LOCUS11246</name>
</gene>
<dbReference type="EMBL" id="OB797857">
    <property type="protein sequence ID" value="CAD7434596.1"/>
    <property type="molecule type" value="Genomic_DNA"/>
</dbReference>
<accession>A0A7R9HTJ1</accession>
<reference evidence="1" key="1">
    <citation type="submission" date="2020-11" db="EMBL/GenBank/DDBJ databases">
        <authorList>
            <person name="Tran Van P."/>
        </authorList>
    </citation>
    <scope>NUCLEOTIDE SEQUENCE</scope>
</reference>
<name>A0A7R9HTJ1_9NEOP</name>
<sequence length="273" mass="29146">MFETIITPELPLAWPGVSGRGVDRAPSSQSVENSTQGINYNLAYVEPVPAMTEPFYEVHGDAAAERGNLDQLNTTIDTFQISPPRRSEMPSCSIADGDTIESILPPHLESPSCSLADGDTIESILPPHLESPSCSLADGDTIESILPPHLESPSCSLADGDTIESILPPHLESPSCSLADGDTIESILPPHLVSPNLTSLGEARNGSCSTLHLRCKMCGVLETLRTENPNSPMNVNTTMVAGIINTGQGFVVCSSRYALYGQSYVPKDTPRSW</sequence>
<evidence type="ECO:0000313" key="1">
    <source>
        <dbReference type="EMBL" id="CAD7434596.1"/>
    </source>
</evidence>
<organism evidence="1">
    <name type="scientific">Timema monikensis</name>
    <dbReference type="NCBI Taxonomy" id="170555"/>
    <lineage>
        <taxon>Eukaryota</taxon>
        <taxon>Metazoa</taxon>
        <taxon>Ecdysozoa</taxon>
        <taxon>Arthropoda</taxon>
        <taxon>Hexapoda</taxon>
        <taxon>Insecta</taxon>
        <taxon>Pterygota</taxon>
        <taxon>Neoptera</taxon>
        <taxon>Polyneoptera</taxon>
        <taxon>Phasmatodea</taxon>
        <taxon>Timematodea</taxon>
        <taxon>Timematoidea</taxon>
        <taxon>Timematidae</taxon>
        <taxon>Timema</taxon>
    </lineage>
</organism>
<dbReference type="AlphaFoldDB" id="A0A7R9HTJ1"/>